<feature type="transmembrane region" description="Helical" evidence="8">
    <location>
        <begin position="177"/>
        <end position="197"/>
    </location>
</feature>
<dbReference type="Gene3D" id="1.10.357.140">
    <property type="entry name" value="UbiA prenyltransferase"/>
    <property type="match status" value="1"/>
</dbReference>
<dbReference type="Proteomes" id="UP000198705">
    <property type="component" value="Unassembled WGS sequence"/>
</dbReference>
<dbReference type="PANTHER" id="PTHR13929">
    <property type="entry name" value="1,4-DIHYDROXY-2-NAPHTHOATE OCTAPRENYLTRANSFERASE"/>
    <property type="match status" value="1"/>
</dbReference>
<comment type="subcellular location">
    <subcellularLocation>
        <location evidence="8">Cell membrane</location>
        <topology evidence="8">Multi-pass membrane protein</topology>
    </subcellularLocation>
    <subcellularLocation>
        <location evidence="1">Membrane</location>
        <topology evidence="1">Multi-pass membrane protein</topology>
    </subcellularLocation>
</comment>
<evidence type="ECO:0000256" key="8">
    <source>
        <dbReference type="HAMAP-Rule" id="MF_01937"/>
    </source>
</evidence>
<dbReference type="RefSeq" id="WP_177208998.1">
    <property type="nucleotide sequence ID" value="NZ_FOVN01000002.1"/>
</dbReference>
<evidence type="ECO:0000256" key="4">
    <source>
        <dbReference type="ARBA" id="ARBA00022679"/>
    </source>
</evidence>
<comment type="catalytic activity">
    <reaction evidence="8">
        <text>an all-trans-polyprenyl diphosphate + 1,4-dihydroxy-2-naphthoate + H(+) = a 2-demethylmenaquinol + CO2 + diphosphate</text>
        <dbReference type="Rhea" id="RHEA:26478"/>
        <dbReference type="Rhea" id="RHEA-COMP:9563"/>
        <dbReference type="Rhea" id="RHEA-COMP:9564"/>
        <dbReference type="ChEBI" id="CHEBI:11173"/>
        <dbReference type="ChEBI" id="CHEBI:15378"/>
        <dbReference type="ChEBI" id="CHEBI:16526"/>
        <dbReference type="ChEBI" id="CHEBI:33019"/>
        <dbReference type="ChEBI" id="CHEBI:55437"/>
        <dbReference type="ChEBI" id="CHEBI:58914"/>
        <dbReference type="EC" id="2.5.1.74"/>
    </reaction>
</comment>
<dbReference type="Pfam" id="PF01040">
    <property type="entry name" value="UbiA"/>
    <property type="match status" value="1"/>
</dbReference>
<keyword evidence="6 8" id="KW-1133">Transmembrane helix</keyword>
<keyword evidence="2 8" id="KW-0474">Menaquinone biosynthesis</keyword>
<evidence type="ECO:0000256" key="5">
    <source>
        <dbReference type="ARBA" id="ARBA00022692"/>
    </source>
</evidence>
<feature type="transmembrane region" description="Helical" evidence="8">
    <location>
        <begin position="96"/>
        <end position="115"/>
    </location>
</feature>
<organism evidence="10 11">
    <name type="scientific">Bizionia echini</name>
    <dbReference type="NCBI Taxonomy" id="649333"/>
    <lineage>
        <taxon>Bacteria</taxon>
        <taxon>Pseudomonadati</taxon>
        <taxon>Bacteroidota</taxon>
        <taxon>Flavobacteriia</taxon>
        <taxon>Flavobacteriales</taxon>
        <taxon>Flavobacteriaceae</taxon>
        <taxon>Bizionia</taxon>
    </lineage>
</organism>
<feature type="transmembrane region" description="Helical" evidence="8">
    <location>
        <begin position="12"/>
        <end position="32"/>
    </location>
</feature>
<keyword evidence="5 8" id="KW-0812">Transmembrane</keyword>
<keyword evidence="7 8" id="KW-0472">Membrane</keyword>
<dbReference type="NCBIfam" id="TIGR00751">
    <property type="entry name" value="menA"/>
    <property type="match status" value="1"/>
</dbReference>
<dbReference type="PIRSF" id="PIRSF005355">
    <property type="entry name" value="UBIAD1"/>
    <property type="match status" value="1"/>
</dbReference>
<feature type="transmembrane region" description="Helical" evidence="8">
    <location>
        <begin position="153"/>
        <end position="171"/>
    </location>
</feature>
<feature type="transmembrane region" description="Helical" evidence="8">
    <location>
        <begin position="280"/>
        <end position="299"/>
    </location>
</feature>
<dbReference type="CDD" id="cd13962">
    <property type="entry name" value="PT_UbiA_UBIAD1"/>
    <property type="match status" value="1"/>
</dbReference>
<evidence type="ECO:0000256" key="7">
    <source>
        <dbReference type="ARBA" id="ARBA00023136"/>
    </source>
</evidence>
<evidence type="ECO:0000256" key="9">
    <source>
        <dbReference type="NCBIfam" id="TIGR00751"/>
    </source>
</evidence>
<dbReference type="GO" id="GO:0005886">
    <property type="term" value="C:plasma membrane"/>
    <property type="evidence" value="ECO:0007669"/>
    <property type="project" value="UniProtKB-SubCell"/>
</dbReference>
<dbReference type="InterPro" id="IPR044878">
    <property type="entry name" value="UbiA_sf"/>
</dbReference>
<dbReference type="UniPathway" id="UPA00079">
    <property type="reaction ID" value="UER00168"/>
</dbReference>
<comment type="pathway">
    <text evidence="8">Quinol/quinone metabolism; menaquinone biosynthesis; menaquinol from 1,4-dihydroxy-2-naphthoate: step 1/2.</text>
</comment>
<dbReference type="InterPro" id="IPR000537">
    <property type="entry name" value="UbiA_prenyltransferase"/>
</dbReference>
<gene>
    <name evidence="8" type="primary">menA</name>
    <name evidence="10" type="ORF">SAMN04487989_102179</name>
</gene>
<reference evidence="11" key="1">
    <citation type="submission" date="2016-10" db="EMBL/GenBank/DDBJ databases">
        <authorList>
            <person name="Varghese N."/>
            <person name="Submissions S."/>
        </authorList>
    </citation>
    <scope>NUCLEOTIDE SEQUENCE [LARGE SCALE GENOMIC DNA]</scope>
    <source>
        <strain evidence="11">DSM 23925</strain>
    </source>
</reference>
<comment type="similarity">
    <text evidence="8">Belongs to the MenA family. Type 1 subfamily.</text>
</comment>
<dbReference type="GO" id="GO:0009234">
    <property type="term" value="P:menaquinone biosynthetic process"/>
    <property type="evidence" value="ECO:0007669"/>
    <property type="project" value="UniProtKB-UniRule"/>
</dbReference>
<keyword evidence="11" id="KW-1185">Reference proteome</keyword>
<dbReference type="InterPro" id="IPR026046">
    <property type="entry name" value="UBIAD1"/>
</dbReference>
<dbReference type="AlphaFoldDB" id="A0A1I5ANH9"/>
<dbReference type="GO" id="GO:0042371">
    <property type="term" value="P:vitamin K biosynthetic process"/>
    <property type="evidence" value="ECO:0007669"/>
    <property type="project" value="TreeGrafter"/>
</dbReference>
<dbReference type="HAMAP" id="MF_01937">
    <property type="entry name" value="MenA_1"/>
    <property type="match status" value="1"/>
</dbReference>
<evidence type="ECO:0000256" key="3">
    <source>
        <dbReference type="ARBA" id="ARBA00022475"/>
    </source>
</evidence>
<evidence type="ECO:0000313" key="10">
    <source>
        <dbReference type="EMBL" id="SFN63997.1"/>
    </source>
</evidence>
<feature type="transmembrane region" description="Helical" evidence="8">
    <location>
        <begin position="121"/>
        <end position="141"/>
    </location>
</feature>
<dbReference type="InterPro" id="IPR004657">
    <property type="entry name" value="MenA"/>
</dbReference>
<feature type="transmembrane region" description="Helical" evidence="8">
    <location>
        <begin position="225"/>
        <end position="245"/>
    </location>
</feature>
<evidence type="ECO:0000256" key="1">
    <source>
        <dbReference type="ARBA" id="ARBA00004141"/>
    </source>
</evidence>
<name>A0A1I5ANH9_9FLAO</name>
<keyword evidence="4 8" id="KW-0808">Transferase</keyword>
<accession>A0A1I5ANH9</accession>
<sequence>MPSIKNWVSAARLRTLPLSISGIILATSFAAFNGYVNWYIFVLALLTTVALQVLSNFANDYGDGIKGTDNHERVGPKRAIQSGDVSPDEMFAAIKINILVIIALVVTLLFCAFGMRHFLYTMLFLALGALSVYAAINYTVGDSAYGYKGLGDIFVFIFFGLVSGLGTYFLYTLKIDHVIILPACTIGLLSVAVLNLNNMRDINSDIKSNKITLAVKLGFRKAKRYHYFLICGAICLSAVFAILYYVSPYNLLFIIMYVPLVKHLFYVRKTTNPSLLDSELKKVAISTFLLAVLMGVGYII</sequence>
<evidence type="ECO:0000256" key="6">
    <source>
        <dbReference type="ARBA" id="ARBA00022989"/>
    </source>
</evidence>
<comment type="function">
    <text evidence="8">Conversion of 1,4-dihydroxy-2-naphthoate (DHNA) to demethylmenaquinone (DMK).</text>
</comment>
<dbReference type="EC" id="2.5.1.74" evidence="8 9"/>
<dbReference type="GO" id="GO:0046428">
    <property type="term" value="F:1,4-dihydroxy-2-naphthoate polyprenyltransferase activity"/>
    <property type="evidence" value="ECO:0007669"/>
    <property type="project" value="UniProtKB-UniRule"/>
</dbReference>
<dbReference type="STRING" id="649333.SAMN04487989_102179"/>
<dbReference type="PANTHER" id="PTHR13929:SF0">
    <property type="entry name" value="UBIA PRENYLTRANSFERASE DOMAIN-CONTAINING PROTEIN 1"/>
    <property type="match status" value="1"/>
</dbReference>
<proteinExistence type="inferred from homology"/>
<protein>
    <recommendedName>
        <fullName evidence="8 9">1,4-dihydroxy-2-naphthoate octaprenyltransferase</fullName>
        <shortName evidence="8">DHNA-octaprenyltransferase</shortName>
        <ecNumber evidence="8 9">2.5.1.74</ecNumber>
    </recommendedName>
</protein>
<dbReference type="EMBL" id="FOVN01000002">
    <property type="protein sequence ID" value="SFN63997.1"/>
    <property type="molecule type" value="Genomic_DNA"/>
</dbReference>
<keyword evidence="3 8" id="KW-1003">Cell membrane</keyword>
<feature type="transmembrane region" description="Helical" evidence="8">
    <location>
        <begin position="38"/>
        <end position="58"/>
    </location>
</feature>
<evidence type="ECO:0000256" key="2">
    <source>
        <dbReference type="ARBA" id="ARBA00022428"/>
    </source>
</evidence>
<evidence type="ECO:0000313" key="11">
    <source>
        <dbReference type="Proteomes" id="UP000198705"/>
    </source>
</evidence>